<feature type="region of interest" description="Disordered" evidence="1">
    <location>
        <begin position="344"/>
        <end position="376"/>
    </location>
</feature>
<feature type="region of interest" description="Disordered" evidence="1">
    <location>
        <begin position="428"/>
        <end position="448"/>
    </location>
</feature>
<comment type="caution">
    <text evidence="2">The sequence shown here is derived from an EMBL/GenBank/DDBJ whole genome shotgun (WGS) entry which is preliminary data.</text>
</comment>
<sequence>MRLEERLSKWVELPEDDETDDDYGLIIDDSVTAEPATAQPPRFNKAGSCSLLPSSTIMSPSALLPANLHSINKQWMKASGSKMDILQRYVESADSESYDDLVLPEDEDMLDKQLAERKTPCKKMPSWISHGDNDSCVEVTMSGATAVELSAYDSSSRLSVVDSTPTLVAGLGDTQRSYEETEDWVLVAAGSAPGSAKAGHRKSTPRAAAMALGLGLNLVQPVRAVLNTGSRQRASTTKPWMADWQHVEMPPPPPPPPQQKPSTSTTETPPQQKQQQQQLLSLKPSRIIHTAQLQQRPPTPRRNNTSQPQHSRPMMISPLPQPQQSSMPAFTFTPASVSASVSVSASAPTPTPASTSTSTSNSTSTSVPASASALRSPTKKPILIKAAQKPVEPVVIGSMLYDPISRVWLGNEEEGSRIANAIAESERQLQGRSRSTARSDRLIDTDKLARKISQRSGNPNPVPTLPEKIIIDGGDQESISWHKTSPIINSIRPTSPRSPQAKLAVAGKGRPALIPPSAAMMVGQSTGGPGSSATNSGYGRSKPIFDPQNLRWIDPNENRSDPSCNPFWNITELPVEPKSISSAFSGRTRSSSEAVGSEAPNRSCFMLTDEQIEAYQREGAEYESFARHWFPKSSST</sequence>
<accession>A0A9W7XH88</accession>
<organism evidence="2 3">
    <name type="scientific">Coemansia asiatica</name>
    <dbReference type="NCBI Taxonomy" id="1052880"/>
    <lineage>
        <taxon>Eukaryota</taxon>
        <taxon>Fungi</taxon>
        <taxon>Fungi incertae sedis</taxon>
        <taxon>Zoopagomycota</taxon>
        <taxon>Kickxellomycotina</taxon>
        <taxon>Kickxellomycetes</taxon>
        <taxon>Kickxellales</taxon>
        <taxon>Kickxellaceae</taxon>
        <taxon>Coemansia</taxon>
    </lineage>
</organism>
<feature type="region of interest" description="Disordered" evidence="1">
    <location>
        <begin position="244"/>
        <end position="329"/>
    </location>
</feature>
<feature type="compositionally biased region" description="Low complexity" evidence="1">
    <location>
        <begin position="313"/>
        <end position="329"/>
    </location>
</feature>
<protein>
    <submittedName>
        <fullName evidence="2">Uncharacterized protein</fullName>
    </submittedName>
</protein>
<reference evidence="2" key="1">
    <citation type="submission" date="2022-07" db="EMBL/GenBank/DDBJ databases">
        <title>Phylogenomic reconstructions and comparative analyses of Kickxellomycotina fungi.</title>
        <authorList>
            <person name="Reynolds N.K."/>
            <person name="Stajich J.E."/>
            <person name="Barry K."/>
            <person name="Grigoriev I.V."/>
            <person name="Crous P."/>
            <person name="Smith M.E."/>
        </authorList>
    </citation>
    <scope>NUCLEOTIDE SEQUENCE</scope>
    <source>
        <strain evidence="2">NBRC 105413</strain>
    </source>
</reference>
<proteinExistence type="predicted"/>
<feature type="compositionally biased region" description="Low complexity" evidence="1">
    <location>
        <begin position="582"/>
        <end position="592"/>
    </location>
</feature>
<keyword evidence="3" id="KW-1185">Reference proteome</keyword>
<evidence type="ECO:0000313" key="3">
    <source>
        <dbReference type="Proteomes" id="UP001145021"/>
    </source>
</evidence>
<feature type="compositionally biased region" description="Low complexity" evidence="1">
    <location>
        <begin position="260"/>
        <end position="285"/>
    </location>
</feature>
<feature type="compositionally biased region" description="Polar residues" evidence="1">
    <location>
        <begin position="291"/>
        <end position="310"/>
    </location>
</feature>
<dbReference type="AlphaFoldDB" id="A0A9W7XH88"/>
<evidence type="ECO:0000313" key="2">
    <source>
        <dbReference type="EMBL" id="KAJ1642491.1"/>
    </source>
</evidence>
<dbReference type="EMBL" id="JANBOH010000391">
    <property type="protein sequence ID" value="KAJ1642491.1"/>
    <property type="molecule type" value="Genomic_DNA"/>
</dbReference>
<feature type="region of interest" description="Disordered" evidence="1">
    <location>
        <begin position="582"/>
        <end position="601"/>
    </location>
</feature>
<feature type="compositionally biased region" description="Basic and acidic residues" evidence="1">
    <location>
        <begin position="437"/>
        <end position="448"/>
    </location>
</feature>
<feature type="compositionally biased region" description="Low complexity" evidence="1">
    <location>
        <begin position="344"/>
        <end position="373"/>
    </location>
</feature>
<evidence type="ECO:0000256" key="1">
    <source>
        <dbReference type="SAM" id="MobiDB-lite"/>
    </source>
</evidence>
<feature type="compositionally biased region" description="Pro residues" evidence="1">
    <location>
        <begin position="249"/>
        <end position="259"/>
    </location>
</feature>
<dbReference type="Proteomes" id="UP001145021">
    <property type="component" value="Unassembled WGS sequence"/>
</dbReference>
<name>A0A9W7XH88_9FUNG</name>
<gene>
    <name evidence="2" type="ORF">LPJ64_005664</name>
</gene>